<dbReference type="SUPFAM" id="SSF53850">
    <property type="entry name" value="Periplasmic binding protein-like II"/>
    <property type="match status" value="1"/>
</dbReference>
<dbReference type="InterPro" id="IPR011852">
    <property type="entry name" value="TRAP_TAXI"/>
</dbReference>
<organism evidence="2 3">
    <name type="scientific">Jiella sonneratiae</name>
    <dbReference type="NCBI Taxonomy" id="2816856"/>
    <lineage>
        <taxon>Bacteria</taxon>
        <taxon>Pseudomonadati</taxon>
        <taxon>Pseudomonadota</taxon>
        <taxon>Alphaproteobacteria</taxon>
        <taxon>Hyphomicrobiales</taxon>
        <taxon>Aurantimonadaceae</taxon>
        <taxon>Jiella</taxon>
    </lineage>
</organism>
<reference evidence="2 3" key="1">
    <citation type="submission" date="2021-03" db="EMBL/GenBank/DDBJ databases">
        <title>Whole genome sequence of Jiella sp. MQZ13P-4.</title>
        <authorList>
            <person name="Tuo L."/>
        </authorList>
    </citation>
    <scope>NUCLEOTIDE SEQUENCE [LARGE SCALE GENOMIC DNA]</scope>
    <source>
        <strain evidence="2 3">MQZ13P-4</strain>
    </source>
</reference>
<feature type="chain" id="PRO_5046149392" evidence="1">
    <location>
        <begin position="24"/>
        <end position="332"/>
    </location>
</feature>
<dbReference type="PANTHER" id="PTHR42941:SF1">
    <property type="entry name" value="SLL1037 PROTEIN"/>
    <property type="match status" value="1"/>
</dbReference>
<dbReference type="PANTHER" id="PTHR42941">
    <property type="entry name" value="SLL1037 PROTEIN"/>
    <property type="match status" value="1"/>
</dbReference>
<gene>
    <name evidence="2" type="ORF">J1C47_08845</name>
</gene>
<comment type="caution">
    <text evidence="2">The sequence shown here is derived from an EMBL/GenBank/DDBJ whole genome shotgun (WGS) entry which is preliminary data.</text>
</comment>
<dbReference type="NCBIfam" id="TIGR02122">
    <property type="entry name" value="TRAP_TAXI"/>
    <property type="match status" value="1"/>
</dbReference>
<protein>
    <submittedName>
        <fullName evidence="2">TAXI family TRAP transporter solute-binding subunit</fullName>
    </submittedName>
</protein>
<feature type="signal peptide" evidence="1">
    <location>
        <begin position="1"/>
        <end position="23"/>
    </location>
</feature>
<evidence type="ECO:0000256" key="1">
    <source>
        <dbReference type="SAM" id="SignalP"/>
    </source>
</evidence>
<dbReference type="RefSeq" id="WP_207350386.1">
    <property type="nucleotide sequence ID" value="NZ_JAFMPY010000007.1"/>
</dbReference>
<name>A0ABS3J248_9HYPH</name>
<dbReference type="PROSITE" id="PS51318">
    <property type="entry name" value="TAT"/>
    <property type="match status" value="1"/>
</dbReference>
<evidence type="ECO:0000313" key="2">
    <source>
        <dbReference type="EMBL" id="MBO0903749.1"/>
    </source>
</evidence>
<dbReference type="InterPro" id="IPR006311">
    <property type="entry name" value="TAT_signal"/>
</dbReference>
<dbReference type="Gene3D" id="3.40.190.10">
    <property type="entry name" value="Periplasmic binding protein-like II"/>
    <property type="match status" value="2"/>
</dbReference>
<dbReference type="EMBL" id="JAFMPY010000007">
    <property type="protein sequence ID" value="MBO0903749.1"/>
    <property type="molecule type" value="Genomic_DNA"/>
</dbReference>
<evidence type="ECO:0000313" key="3">
    <source>
        <dbReference type="Proteomes" id="UP000664288"/>
    </source>
</evidence>
<accession>A0ABS3J248</accession>
<dbReference type="Proteomes" id="UP000664288">
    <property type="component" value="Unassembled WGS sequence"/>
</dbReference>
<proteinExistence type="predicted"/>
<sequence>MNILRRTFLAAGAILLAATGALAADKEPVNLKFASFNVGGSWYIYATSLADIAQKALPEGSTVEVLPYQGGVGNPILVDRGDADLGLSFSALSNWARQGIVSFKEPHENIRALVGGLNIPHRLGIVVRKGAGIESLADVKTKPVRLVTVQIGGAGEALARMALESYGLGYEDIEKAGGRVTHIDLPVAIQQLRDGQADMFIHNIGYRQPDVMELALGGDITFIPLGEEQMKEIADKYGLQTGLSIRAGEFEGVDKAVPSVGYPTGVIANANMSDDVAYTITKAICENQDKVRAAHSSLAEFDCKTAGDPGRNGGVPLHPGAERFFKEQGWLK</sequence>
<keyword evidence="3" id="KW-1185">Reference proteome</keyword>
<dbReference type="Pfam" id="PF16868">
    <property type="entry name" value="NMT1_3"/>
    <property type="match status" value="1"/>
</dbReference>
<keyword evidence="1" id="KW-0732">Signal</keyword>